<dbReference type="GeneID" id="89952298"/>
<accession>A0AAN7DLX9</accession>
<dbReference type="AlphaFoldDB" id="A0AAN7DLX9"/>
<organism evidence="1 2">
    <name type="scientific">Mucor velutinosus</name>
    <dbReference type="NCBI Taxonomy" id="708070"/>
    <lineage>
        <taxon>Eukaryota</taxon>
        <taxon>Fungi</taxon>
        <taxon>Fungi incertae sedis</taxon>
        <taxon>Mucoromycota</taxon>
        <taxon>Mucoromycotina</taxon>
        <taxon>Mucoromycetes</taxon>
        <taxon>Mucorales</taxon>
        <taxon>Mucorineae</taxon>
        <taxon>Mucoraceae</taxon>
        <taxon>Mucor</taxon>
    </lineage>
</organism>
<comment type="caution">
    <text evidence="1">The sequence shown here is derived from an EMBL/GenBank/DDBJ whole genome shotgun (WGS) entry which is preliminary data.</text>
</comment>
<sequence>MVDVIHRLMTANAPESHSKLPAQGTSLASSSAYSVTNDTTANSTLTPSWADIIFPARYIIGILLHEANLLESRSKLLEIDISPISYFNPIGPNHIADSKYQDLPQEDRTRLALIVHQDRCLRTLSFIRPNLLPGIYMAKYFICQGWIPTHLAQDILNKRIPHPVKQHLTNIPHSSVATVLQQFSQSSDINPAPPSTDLLPEASTLRILRKYKKWTQLQILSPMLSIPMNISLLPLIPPPQISKIIPINIKFLIQYLIKDPFLHNPHV</sequence>
<reference evidence="1 2" key="1">
    <citation type="submission" date="2022-11" db="EMBL/GenBank/DDBJ databases">
        <title>Mucor velutinosus strain NIH1002 WGS.</title>
        <authorList>
            <person name="Subramanian P."/>
            <person name="Mullikin J.C."/>
            <person name="Segre J.A."/>
            <person name="Zelazny A.M."/>
        </authorList>
    </citation>
    <scope>NUCLEOTIDE SEQUENCE [LARGE SCALE GENOMIC DNA]</scope>
    <source>
        <strain evidence="1 2">NIH1002</strain>
    </source>
</reference>
<dbReference type="Proteomes" id="UP001304243">
    <property type="component" value="Unassembled WGS sequence"/>
</dbReference>
<dbReference type="RefSeq" id="XP_064685061.1">
    <property type="nucleotide sequence ID" value="XM_064827859.1"/>
</dbReference>
<proteinExistence type="predicted"/>
<keyword evidence="2" id="KW-1185">Reference proteome</keyword>
<gene>
    <name evidence="1" type="ORF">ATC70_008612</name>
</gene>
<dbReference type="EMBL" id="JASEJX010000012">
    <property type="protein sequence ID" value="KAK4518395.1"/>
    <property type="molecule type" value="Genomic_DNA"/>
</dbReference>
<evidence type="ECO:0000313" key="2">
    <source>
        <dbReference type="Proteomes" id="UP001304243"/>
    </source>
</evidence>
<evidence type="ECO:0000313" key="1">
    <source>
        <dbReference type="EMBL" id="KAK4518395.1"/>
    </source>
</evidence>
<protein>
    <submittedName>
        <fullName evidence="1">Uncharacterized protein</fullName>
    </submittedName>
</protein>
<name>A0AAN7DLX9_9FUNG</name>